<name>A0A0H4VG49_9SPHN</name>
<dbReference type="OrthoDB" id="7390129at2"/>
<dbReference type="RefSeq" id="WP_048885603.1">
    <property type="nucleotide sequence ID" value="NZ_CP011310.1"/>
</dbReference>
<evidence type="ECO:0000256" key="2">
    <source>
        <dbReference type="SAM" id="Phobius"/>
    </source>
</evidence>
<feature type="transmembrane region" description="Helical" evidence="2">
    <location>
        <begin position="27"/>
        <end position="44"/>
    </location>
</feature>
<feature type="region of interest" description="Disordered" evidence="1">
    <location>
        <begin position="210"/>
        <end position="233"/>
    </location>
</feature>
<dbReference type="KEGG" id="ery:CP97_08720"/>
<organism evidence="3 4">
    <name type="scientific">Aurantiacibacter atlanticus</name>
    <dbReference type="NCBI Taxonomy" id="1648404"/>
    <lineage>
        <taxon>Bacteria</taxon>
        <taxon>Pseudomonadati</taxon>
        <taxon>Pseudomonadota</taxon>
        <taxon>Alphaproteobacteria</taxon>
        <taxon>Sphingomonadales</taxon>
        <taxon>Erythrobacteraceae</taxon>
        <taxon>Aurantiacibacter</taxon>
    </lineage>
</organism>
<keyword evidence="2" id="KW-0812">Transmembrane</keyword>
<dbReference type="EMBL" id="CP011310">
    <property type="protein sequence ID" value="AKQ42084.1"/>
    <property type="molecule type" value="Genomic_DNA"/>
</dbReference>
<gene>
    <name evidence="3" type="ORF">CP97_08720</name>
</gene>
<keyword evidence="4" id="KW-1185">Reference proteome</keyword>
<evidence type="ECO:0000313" key="4">
    <source>
        <dbReference type="Proteomes" id="UP000059113"/>
    </source>
</evidence>
<dbReference type="SUPFAM" id="SSF48452">
    <property type="entry name" value="TPR-like"/>
    <property type="match status" value="1"/>
</dbReference>
<dbReference type="InterPro" id="IPR011990">
    <property type="entry name" value="TPR-like_helical_dom_sf"/>
</dbReference>
<dbReference type="PATRIC" id="fig|1648404.4.peg.1813"/>
<protein>
    <submittedName>
        <fullName evidence="3">Uncharacterized protein</fullName>
    </submittedName>
</protein>
<evidence type="ECO:0000313" key="3">
    <source>
        <dbReference type="EMBL" id="AKQ42084.1"/>
    </source>
</evidence>
<reference evidence="3 4" key="1">
    <citation type="journal article" date="2015" name="Int. J. Syst. Evol. Microbiol.">
        <title>Erythrobacter atlanticus sp. nov., a bacterium from ocean sediment able to degrade polycyclic aromatic hydrocarbons.</title>
        <authorList>
            <person name="Zhuang L."/>
            <person name="Liu Y."/>
            <person name="Wang L."/>
            <person name="Wang W."/>
            <person name="Shao Z."/>
        </authorList>
    </citation>
    <scope>NUCLEOTIDE SEQUENCE [LARGE SCALE GENOMIC DNA]</scope>
    <source>
        <strain evidence="4">s21-N3</strain>
    </source>
</reference>
<dbReference type="Gene3D" id="1.25.40.10">
    <property type="entry name" value="Tetratricopeptide repeat domain"/>
    <property type="match status" value="1"/>
</dbReference>
<dbReference type="STRING" id="1648404.CP97_08720"/>
<sequence length="233" mass="25001">MTWLAAIVLAIIAFAIAAFAFRLPRALWTSLAAALLFGLAGYAFQASPQVPSAPKSASLARDRADFDIPSLRREFVAEHERSRSSLLFQADAMMRRGRFVEASQFLAGITHENPADFEAWLALGNALAEHADGALTEPALYAYRQAAMLSPGHPGPGYFIGVSYIRQGQYVRTRDIWAQTLEAAPLDTAGRGALAERLARLDAMLDAASQVQQGNAAGPTDHSGSSDPARDGE</sequence>
<dbReference type="Proteomes" id="UP000059113">
    <property type="component" value="Chromosome"/>
</dbReference>
<dbReference type="AlphaFoldDB" id="A0A0H4VG49"/>
<reference evidence="4" key="2">
    <citation type="submission" date="2015-04" db="EMBL/GenBank/DDBJ databases">
        <title>The complete genome sequence of Erythrobacter sp. s21-N3.</title>
        <authorList>
            <person name="Zhuang L."/>
            <person name="Liu Y."/>
            <person name="Shao Z."/>
        </authorList>
    </citation>
    <scope>NUCLEOTIDE SEQUENCE [LARGE SCALE GENOMIC DNA]</scope>
    <source>
        <strain evidence="4">s21-N3</strain>
    </source>
</reference>
<keyword evidence="2" id="KW-0472">Membrane</keyword>
<evidence type="ECO:0000256" key="1">
    <source>
        <dbReference type="SAM" id="MobiDB-lite"/>
    </source>
</evidence>
<keyword evidence="2" id="KW-1133">Transmembrane helix</keyword>
<proteinExistence type="predicted"/>
<accession>A0A0H4VG49</accession>